<protein>
    <submittedName>
        <fullName evidence="7">Methyl-accepting chemotaxis protein</fullName>
    </submittedName>
</protein>
<dbReference type="Proteomes" id="UP000184357">
    <property type="component" value="Unassembled WGS sequence"/>
</dbReference>
<dbReference type="InterPro" id="IPR035965">
    <property type="entry name" value="PAS-like_dom_sf"/>
</dbReference>
<dbReference type="Gene3D" id="3.30.450.20">
    <property type="entry name" value="PAS domain"/>
    <property type="match status" value="1"/>
</dbReference>
<dbReference type="PROSITE" id="PS50112">
    <property type="entry name" value="PAS"/>
    <property type="match status" value="1"/>
</dbReference>
<dbReference type="STRING" id="43928.SAMN05443636_0168"/>
<accession>A0A1M5JLI4</accession>
<proteinExistence type="inferred from homology"/>
<gene>
    <name evidence="7" type="ORF">SAMN05443636_0168</name>
</gene>
<dbReference type="EMBL" id="FQWV01000001">
    <property type="protein sequence ID" value="SHG41434.1"/>
    <property type="molecule type" value="Genomic_DNA"/>
</dbReference>
<dbReference type="InterPro" id="IPR000014">
    <property type="entry name" value="PAS"/>
</dbReference>
<dbReference type="PANTHER" id="PTHR32089:SF112">
    <property type="entry name" value="LYSOZYME-LIKE PROTEIN-RELATED"/>
    <property type="match status" value="1"/>
</dbReference>
<evidence type="ECO:0000256" key="4">
    <source>
        <dbReference type="SAM" id="Coils"/>
    </source>
</evidence>
<evidence type="ECO:0000259" key="5">
    <source>
        <dbReference type="PROSITE" id="PS50111"/>
    </source>
</evidence>
<dbReference type="GO" id="GO:0007165">
    <property type="term" value="P:signal transduction"/>
    <property type="evidence" value="ECO:0007669"/>
    <property type="project" value="UniProtKB-KW"/>
</dbReference>
<name>A0A1M5JLI4_9EURY</name>
<dbReference type="PROSITE" id="PS50111">
    <property type="entry name" value="CHEMOTAXIS_TRANSDUC_2"/>
    <property type="match status" value="1"/>
</dbReference>
<keyword evidence="4" id="KW-0175">Coiled coil</keyword>
<evidence type="ECO:0000313" key="7">
    <source>
        <dbReference type="EMBL" id="SHG41434.1"/>
    </source>
</evidence>
<evidence type="ECO:0000313" key="8">
    <source>
        <dbReference type="Proteomes" id="UP000184357"/>
    </source>
</evidence>
<dbReference type="Pfam" id="PF00015">
    <property type="entry name" value="MCPsignal"/>
    <property type="match status" value="1"/>
</dbReference>
<dbReference type="PRINTS" id="PR00260">
    <property type="entry name" value="CHEMTRNSDUCR"/>
</dbReference>
<evidence type="ECO:0000256" key="2">
    <source>
        <dbReference type="ARBA" id="ARBA00029447"/>
    </source>
</evidence>
<dbReference type="GO" id="GO:0004888">
    <property type="term" value="F:transmembrane signaling receptor activity"/>
    <property type="evidence" value="ECO:0007669"/>
    <property type="project" value="InterPro"/>
</dbReference>
<dbReference type="GO" id="GO:0016020">
    <property type="term" value="C:membrane"/>
    <property type="evidence" value="ECO:0007669"/>
    <property type="project" value="InterPro"/>
</dbReference>
<dbReference type="PANTHER" id="PTHR32089">
    <property type="entry name" value="METHYL-ACCEPTING CHEMOTAXIS PROTEIN MCPB"/>
    <property type="match status" value="1"/>
</dbReference>
<dbReference type="SMART" id="SM00283">
    <property type="entry name" value="MA"/>
    <property type="match status" value="1"/>
</dbReference>
<dbReference type="GO" id="GO:0006935">
    <property type="term" value="P:chemotaxis"/>
    <property type="evidence" value="ECO:0007669"/>
    <property type="project" value="InterPro"/>
</dbReference>
<keyword evidence="8" id="KW-1185">Reference proteome</keyword>
<dbReference type="AlphaFoldDB" id="A0A1M5JLI4"/>
<organism evidence="7 8">
    <name type="scientific">Halobaculum gomorrense</name>
    <dbReference type="NCBI Taxonomy" id="43928"/>
    <lineage>
        <taxon>Archaea</taxon>
        <taxon>Methanobacteriati</taxon>
        <taxon>Methanobacteriota</taxon>
        <taxon>Stenosarchaea group</taxon>
        <taxon>Halobacteria</taxon>
        <taxon>Halobacteriales</taxon>
        <taxon>Haloferacaceae</taxon>
        <taxon>Halobaculum</taxon>
    </lineage>
</organism>
<feature type="domain" description="Methyl-accepting transducer" evidence="5">
    <location>
        <begin position="193"/>
        <end position="429"/>
    </location>
</feature>
<evidence type="ECO:0000256" key="3">
    <source>
        <dbReference type="PROSITE-ProRule" id="PRU00284"/>
    </source>
</evidence>
<dbReference type="Gene3D" id="1.10.287.950">
    <property type="entry name" value="Methyl-accepting chemotaxis protein"/>
    <property type="match status" value="1"/>
</dbReference>
<feature type="domain" description="PAS" evidence="6">
    <location>
        <begin position="1"/>
        <end position="61"/>
    </location>
</feature>
<dbReference type="InterPro" id="IPR004089">
    <property type="entry name" value="MCPsignal_dom"/>
</dbReference>
<evidence type="ECO:0000256" key="1">
    <source>
        <dbReference type="ARBA" id="ARBA00023224"/>
    </source>
</evidence>
<evidence type="ECO:0000259" key="6">
    <source>
        <dbReference type="PROSITE" id="PS50112"/>
    </source>
</evidence>
<dbReference type="SUPFAM" id="SSF55785">
    <property type="entry name" value="PYP-like sensor domain (PAS domain)"/>
    <property type="match status" value="1"/>
</dbReference>
<comment type="similarity">
    <text evidence="2">Belongs to the methyl-accepting chemotaxis (MCP) protein family.</text>
</comment>
<feature type="coiled-coil region" evidence="4">
    <location>
        <begin position="418"/>
        <end position="466"/>
    </location>
</feature>
<dbReference type="InterPro" id="IPR013656">
    <property type="entry name" value="PAS_4"/>
</dbReference>
<dbReference type="InterPro" id="IPR004090">
    <property type="entry name" value="Chemotax_Me-accpt_rcpt"/>
</dbReference>
<dbReference type="NCBIfam" id="TIGR00229">
    <property type="entry name" value="sensory_box"/>
    <property type="match status" value="1"/>
</dbReference>
<dbReference type="SUPFAM" id="SSF58104">
    <property type="entry name" value="Methyl-accepting chemotaxis protein (MCP) signaling domain"/>
    <property type="match status" value="1"/>
</dbReference>
<keyword evidence="1 3" id="KW-0807">Transducer</keyword>
<dbReference type="Pfam" id="PF08448">
    <property type="entry name" value="PAS_4"/>
    <property type="match status" value="1"/>
</dbReference>
<sequence>METLVDVIAQPTFVIGTNGQITAWSPEMTDLTGVPATEALDRTDIGTILYESDEETMIEEVLAAPTTADEVYGLTVADRSRHLYEKEDHVADRSGNVEHYARVTVAPLYEDGELVGAVETIKDLTDERRQQEATEALVDEVSETLRALSSGDLDARASFDDGDAIDSNLSTVVSEGNETAERLQTTVVRVDEQATHLGESVERAVSAAEAIAENVHEQNDLLVDGVDEIQTFSASMEEVAATAEEVDTAAEQARDAATDGLGVSRDAREATEEVTDIGEDLVENVTELGDRMNDIGAIVEVISDVAEQTNLLALNANIEAARAGEDGDGFAVVAEEVKTLADETSQHTEQITRDIDELQSRTDSTVVAAEQSYREIASASDQIEDVLAAFENIAASIEQAADGVNEVSRTTDDQAKTIEELTSTLEAARDHAADSEEAVDDIVAVTDDQSEAIAELEARVSALRDA</sequence>
<reference evidence="7 8" key="1">
    <citation type="submission" date="2016-11" db="EMBL/GenBank/DDBJ databases">
        <authorList>
            <person name="Jaros S."/>
            <person name="Januszkiewicz K."/>
            <person name="Wedrychowicz H."/>
        </authorList>
    </citation>
    <scope>NUCLEOTIDE SEQUENCE [LARGE SCALE GENOMIC DNA]</scope>
    <source>
        <strain evidence="7 8">DSM 9297</strain>
    </source>
</reference>